<dbReference type="Pfam" id="PF13242">
    <property type="entry name" value="Hydrolase_like"/>
    <property type="match status" value="1"/>
</dbReference>
<gene>
    <name evidence="11" type="ORF">GCM10007390_42270</name>
</gene>
<feature type="binding site" evidence="10">
    <location>
        <position position="9"/>
    </location>
    <ligand>
        <name>Mg(2+)</name>
        <dbReference type="ChEBI" id="CHEBI:18420"/>
    </ligand>
</feature>
<dbReference type="Gene3D" id="3.40.50.1000">
    <property type="entry name" value="HAD superfamily/HAD-like"/>
    <property type="match status" value="1"/>
</dbReference>
<evidence type="ECO:0000256" key="1">
    <source>
        <dbReference type="ARBA" id="ARBA00004496"/>
    </source>
</evidence>
<comment type="subcellular location">
    <subcellularLocation>
        <location evidence="1 7">Cytoplasm</location>
    </subcellularLocation>
</comment>
<keyword evidence="10" id="KW-0862">Zinc</keyword>
<dbReference type="NCBIfam" id="TIGR01656">
    <property type="entry name" value="Histidinol-ppas"/>
    <property type="match status" value="1"/>
</dbReference>
<comment type="cofactor">
    <cofactor evidence="10">
        <name>Mg(2+)</name>
        <dbReference type="ChEBI" id="CHEBI:18420"/>
    </cofactor>
</comment>
<dbReference type="AlphaFoldDB" id="A0A8J3DAK8"/>
<dbReference type="GO" id="GO:0016791">
    <property type="term" value="F:phosphatase activity"/>
    <property type="evidence" value="ECO:0007669"/>
    <property type="project" value="InterPro"/>
</dbReference>
<dbReference type="PANTHER" id="PTHR42891:SF1">
    <property type="entry name" value="D-GLYCERO-BETA-D-MANNO-HEPTOSE-1,7-BISPHOSPHATE 7-PHOSPHATASE"/>
    <property type="match status" value="1"/>
</dbReference>
<dbReference type="PANTHER" id="PTHR42891">
    <property type="entry name" value="D-GLYCERO-BETA-D-MANNO-HEPTOSE-1,7-BISPHOSPHATE 7-PHOSPHATASE"/>
    <property type="match status" value="1"/>
</dbReference>
<dbReference type="RefSeq" id="WP_189567084.1">
    <property type="nucleotide sequence ID" value="NZ_BMXF01000005.1"/>
</dbReference>
<keyword evidence="3 10" id="KW-0479">Metal-binding</keyword>
<proteinExistence type="inferred from homology"/>
<comment type="cofactor">
    <cofactor evidence="10">
        <name>Zn(2+)</name>
        <dbReference type="ChEBI" id="CHEBI:29105"/>
    </cofactor>
</comment>
<evidence type="ECO:0000256" key="7">
    <source>
        <dbReference type="PIRNR" id="PIRNR004682"/>
    </source>
</evidence>
<keyword evidence="4 7" id="KW-0378">Hydrolase</keyword>
<evidence type="ECO:0000256" key="9">
    <source>
        <dbReference type="PIRSR" id="PIRSR004682-3"/>
    </source>
</evidence>
<dbReference type="InterPro" id="IPR036412">
    <property type="entry name" value="HAD-like_sf"/>
</dbReference>
<keyword evidence="5 7" id="KW-0119">Carbohydrate metabolism</keyword>
<feature type="binding site" evidence="10">
    <location>
        <position position="11"/>
    </location>
    <ligand>
        <name>Mg(2+)</name>
        <dbReference type="ChEBI" id="CHEBI:18420"/>
    </ligand>
</feature>
<dbReference type="InterPro" id="IPR004446">
    <property type="entry name" value="Heptose_bisP_phosphatase"/>
</dbReference>
<comment type="similarity">
    <text evidence="7">Belongs to the gmhB family.</text>
</comment>
<evidence type="ECO:0000256" key="2">
    <source>
        <dbReference type="ARBA" id="ARBA00022490"/>
    </source>
</evidence>
<sequence length="171" mass="19118">MKNKCVFLDRDGVLNSDEEYYTYRSEDVFLIEGVAEALQKLQKAGYLLIVITNQAGIAQKLYTANEVKTVNRLIEELSGVTLDDLYFSPHHPEHSSRSLRRKPDSLMIEKAMAKHDIDPAQSWMIGDRLSDVQAGRKAGVRTIFIGEKAKEGDLGDYQAKDLSEAAGIILS</sequence>
<organism evidence="11 12">
    <name type="scientific">Persicitalea jodogahamensis</name>
    <dbReference type="NCBI Taxonomy" id="402147"/>
    <lineage>
        <taxon>Bacteria</taxon>
        <taxon>Pseudomonadati</taxon>
        <taxon>Bacteroidota</taxon>
        <taxon>Cytophagia</taxon>
        <taxon>Cytophagales</taxon>
        <taxon>Spirosomataceae</taxon>
        <taxon>Persicitalea</taxon>
    </lineage>
</organism>
<evidence type="ECO:0000313" key="12">
    <source>
        <dbReference type="Proteomes" id="UP000598271"/>
    </source>
</evidence>
<dbReference type="SUPFAM" id="SSF56784">
    <property type="entry name" value="HAD-like"/>
    <property type="match status" value="1"/>
</dbReference>
<accession>A0A8J3DAK8</accession>
<reference evidence="11 12" key="1">
    <citation type="journal article" date="2014" name="Int. J. Syst. Evol. Microbiol.">
        <title>Complete genome sequence of Corynebacterium casei LMG S-19264T (=DSM 44701T), isolated from a smear-ripened cheese.</title>
        <authorList>
            <consortium name="US DOE Joint Genome Institute (JGI-PGF)"/>
            <person name="Walter F."/>
            <person name="Albersmeier A."/>
            <person name="Kalinowski J."/>
            <person name="Ruckert C."/>
        </authorList>
    </citation>
    <scope>NUCLEOTIDE SEQUENCE [LARGE SCALE GENOMIC DNA]</scope>
    <source>
        <strain evidence="11 12">KCTC 12866</strain>
    </source>
</reference>
<dbReference type="InterPro" id="IPR023214">
    <property type="entry name" value="HAD_sf"/>
</dbReference>
<feature type="active site" description="Nucleophile" evidence="8">
    <location>
        <position position="11"/>
    </location>
</feature>
<dbReference type="EC" id="3.1.3.-" evidence="7"/>
<evidence type="ECO:0000256" key="4">
    <source>
        <dbReference type="ARBA" id="ARBA00022801"/>
    </source>
</evidence>
<feature type="site" description="Stabilizes the phosphoryl group" evidence="9">
    <location>
        <position position="102"/>
    </location>
</feature>
<dbReference type="CDD" id="cd07503">
    <property type="entry name" value="HAD_HisB-N"/>
    <property type="match status" value="1"/>
</dbReference>
<evidence type="ECO:0000256" key="10">
    <source>
        <dbReference type="PIRSR" id="PIRSR004682-4"/>
    </source>
</evidence>
<keyword evidence="10" id="KW-0460">Magnesium</keyword>
<evidence type="ECO:0000256" key="6">
    <source>
        <dbReference type="ARBA" id="ARBA00031828"/>
    </source>
</evidence>
<dbReference type="InterPro" id="IPR006543">
    <property type="entry name" value="Histidinol-phos"/>
</dbReference>
<comment type="caution">
    <text evidence="11">The sequence shown here is derived from an EMBL/GenBank/DDBJ whole genome shotgun (WGS) entry which is preliminary data.</text>
</comment>
<evidence type="ECO:0000256" key="3">
    <source>
        <dbReference type="ARBA" id="ARBA00022723"/>
    </source>
</evidence>
<dbReference type="EMBL" id="BMXF01000005">
    <property type="protein sequence ID" value="GHB82916.1"/>
    <property type="molecule type" value="Genomic_DNA"/>
</dbReference>
<keyword evidence="12" id="KW-1185">Reference proteome</keyword>
<feature type="binding site" evidence="10">
    <location>
        <position position="127"/>
    </location>
    <ligand>
        <name>Mg(2+)</name>
        <dbReference type="ChEBI" id="CHEBI:18420"/>
    </ligand>
</feature>
<evidence type="ECO:0000313" key="11">
    <source>
        <dbReference type="EMBL" id="GHB82916.1"/>
    </source>
</evidence>
<dbReference type="GO" id="GO:0005975">
    <property type="term" value="P:carbohydrate metabolic process"/>
    <property type="evidence" value="ECO:0007669"/>
    <property type="project" value="InterPro"/>
</dbReference>
<dbReference type="Proteomes" id="UP000598271">
    <property type="component" value="Unassembled WGS sequence"/>
</dbReference>
<evidence type="ECO:0000256" key="8">
    <source>
        <dbReference type="PIRSR" id="PIRSR004682-1"/>
    </source>
</evidence>
<dbReference type="GO" id="GO:0005737">
    <property type="term" value="C:cytoplasm"/>
    <property type="evidence" value="ECO:0007669"/>
    <property type="project" value="UniProtKB-SubCell"/>
</dbReference>
<protein>
    <recommendedName>
        <fullName evidence="6 7">D,D-heptose 1,7-bisphosphate phosphatase</fullName>
        <ecNumber evidence="7">3.1.3.-</ecNumber>
    </recommendedName>
</protein>
<feature type="binding site" evidence="10">
    <location>
        <position position="90"/>
    </location>
    <ligand>
        <name>Zn(2+)</name>
        <dbReference type="ChEBI" id="CHEBI:29105"/>
    </ligand>
</feature>
<feature type="site" description="Stabilizes the phosphoryl group" evidence="9">
    <location>
        <position position="52"/>
    </location>
</feature>
<keyword evidence="2 7" id="KW-0963">Cytoplasm</keyword>
<feature type="active site" description="Nucleophile" evidence="8">
    <location>
        <position position="9"/>
    </location>
</feature>
<name>A0A8J3DAK8_9BACT</name>
<evidence type="ECO:0000256" key="5">
    <source>
        <dbReference type="ARBA" id="ARBA00023277"/>
    </source>
</evidence>
<feature type="site" description="Contributes to substrate recognition" evidence="9">
    <location>
        <position position="101"/>
    </location>
</feature>
<dbReference type="InterPro" id="IPR006549">
    <property type="entry name" value="HAD-SF_hydro_IIIA"/>
</dbReference>
<dbReference type="NCBIfam" id="TIGR01662">
    <property type="entry name" value="HAD-SF-IIIA"/>
    <property type="match status" value="1"/>
</dbReference>
<dbReference type="PIRSF" id="PIRSF004682">
    <property type="entry name" value="GmhB"/>
    <property type="match status" value="1"/>
</dbReference>
<dbReference type="GO" id="GO:0046872">
    <property type="term" value="F:metal ion binding"/>
    <property type="evidence" value="ECO:0007669"/>
    <property type="project" value="UniProtKB-KW"/>
</dbReference>